<keyword evidence="7 8" id="KW-0472">Membrane</keyword>
<organism evidence="11 12">
    <name type="scientific">Malassezia restricta (strain ATCC 96810 / NBRC 103918 / CBS 7877)</name>
    <name type="common">Seborrheic dermatitis infection agent</name>
    <dbReference type="NCBI Taxonomy" id="425264"/>
    <lineage>
        <taxon>Eukaryota</taxon>
        <taxon>Fungi</taxon>
        <taxon>Dikarya</taxon>
        <taxon>Basidiomycota</taxon>
        <taxon>Ustilaginomycotina</taxon>
        <taxon>Malasseziomycetes</taxon>
        <taxon>Malasseziales</taxon>
        <taxon>Malasseziaceae</taxon>
        <taxon>Malassezia</taxon>
    </lineage>
</organism>
<evidence type="ECO:0000259" key="10">
    <source>
        <dbReference type="Pfam" id="PF23358"/>
    </source>
</evidence>
<dbReference type="VEuPathDB" id="FungiDB:DNF11_0767"/>
<reference evidence="11 12" key="1">
    <citation type="submission" date="2018-10" db="EMBL/GenBank/DDBJ databases">
        <title>Complete genome sequence of Malassezia restricta CBS 7877.</title>
        <authorList>
            <person name="Morand S.C."/>
            <person name="Bertignac M."/>
            <person name="Iltis A."/>
            <person name="Kolder I."/>
            <person name="Pirovano W."/>
            <person name="Jourdain R."/>
            <person name="Clavaud C."/>
        </authorList>
    </citation>
    <scope>NUCLEOTIDE SEQUENCE [LARGE SCALE GENOMIC DNA]</scope>
    <source>
        <strain evidence="11 12">CBS 7877</strain>
    </source>
</reference>
<protein>
    <recommendedName>
        <fullName evidence="8">Dolichyl-diphosphooligosaccharide--protein glycosyltransferase subunit WBP1</fullName>
        <shortName evidence="8">Oligosaccharyl transferase subunit WBP1</shortName>
    </recommendedName>
</protein>
<evidence type="ECO:0000256" key="1">
    <source>
        <dbReference type="ARBA" id="ARBA00004479"/>
    </source>
</evidence>
<feature type="chain" id="PRO_5017851018" description="Dolichyl-diphosphooligosaccharide--protein glycosyltransferase subunit WBP1" evidence="8">
    <location>
        <begin position="20"/>
        <end position="482"/>
    </location>
</feature>
<dbReference type="AlphaFoldDB" id="A0A3G2S6N4"/>
<feature type="signal peptide" evidence="8">
    <location>
        <begin position="1"/>
        <end position="19"/>
    </location>
</feature>
<dbReference type="InterPro" id="IPR055459">
    <property type="entry name" value="OST48_MD"/>
</dbReference>
<evidence type="ECO:0000256" key="4">
    <source>
        <dbReference type="ARBA" id="ARBA00022692"/>
    </source>
</evidence>
<keyword evidence="8" id="KW-0732">Signal</keyword>
<feature type="domain" description="OST48 N-terminal" evidence="9">
    <location>
        <begin position="26"/>
        <end position="304"/>
    </location>
</feature>
<keyword evidence="4 8" id="KW-0812">Transmembrane</keyword>
<dbReference type="PANTHER" id="PTHR10830:SF0">
    <property type="entry name" value="DOLICHYL-DIPHOSPHOOLIGOSACCHARIDE--PROTEIN GLYCOSYLTRANSFERASE 48 KDA SUBUNIT"/>
    <property type="match status" value="1"/>
</dbReference>
<keyword evidence="12" id="KW-1185">Reference proteome</keyword>
<proteinExistence type="inferred from homology"/>
<sequence>MRLIACVLVLLSFVAHSLAVSATGQRVLALVEDGPHEYSSYFDSLKGRGYEVTTTTPDSVDSDTLFKFGERMFDHVIMFSPKMKHFPESMKPTVLVEFLRNGGNLLVGLSPRLSESWRNFAREFGLEFGERDTMLVDHFRYDPASDRGDHAAVLVGSTGDAPLSGGGLVSNQAVFSRETLSLLDPFVFRGIAHWVGPSPLAFPLVLPPSTAYQTDVPKITFESTSQWEASGIQKLEPLHRMENLLTGADAYSHDTKASLVSAVQLRDNSARVVFVGSTESFQNGLYDNSERPKQRAVVDDLTAWSFQERGVLRVVRSAHERLRASPDDVRPDYEEKPGMSRMYRIKDTVNYLLEVQEFQDGSWGPVTETLSPQLSAVMLDPYVTVPLVPENQNDSTLYRANLRLPDKHGVFTLRVNWKRHGYTYIVKNDVTPVRPFNHDEYPRMLSSSWPYVAGALSTMIGFSVFVTLWLSMPAQKPTSKTL</sequence>
<evidence type="ECO:0000256" key="2">
    <source>
        <dbReference type="ARBA" id="ARBA00004922"/>
    </source>
</evidence>
<dbReference type="OrthoDB" id="29105at2759"/>
<evidence type="ECO:0000256" key="6">
    <source>
        <dbReference type="ARBA" id="ARBA00022989"/>
    </source>
</evidence>
<gene>
    <name evidence="11" type="ORF">DNF11_0767</name>
</gene>
<dbReference type="Pfam" id="PF03345">
    <property type="entry name" value="OST48_N"/>
    <property type="match status" value="1"/>
</dbReference>
<dbReference type="GO" id="GO:0008250">
    <property type="term" value="C:oligosaccharyltransferase complex"/>
    <property type="evidence" value="ECO:0007669"/>
    <property type="project" value="TreeGrafter"/>
</dbReference>
<dbReference type="GO" id="GO:0016757">
    <property type="term" value="F:glycosyltransferase activity"/>
    <property type="evidence" value="ECO:0007669"/>
    <property type="project" value="UniProtKB-KW"/>
</dbReference>
<evidence type="ECO:0000259" key="9">
    <source>
        <dbReference type="Pfam" id="PF03345"/>
    </source>
</evidence>
<dbReference type="Pfam" id="PF23358">
    <property type="entry name" value="OST48_MD"/>
    <property type="match status" value="1"/>
</dbReference>
<dbReference type="GO" id="GO:0018279">
    <property type="term" value="P:protein N-linked glycosylation via asparagine"/>
    <property type="evidence" value="ECO:0007669"/>
    <property type="project" value="UniProtKB-UniRule"/>
</dbReference>
<dbReference type="PANTHER" id="PTHR10830">
    <property type="entry name" value="DOLICHYL-DIPHOSPHOOLIGOSACCHARIDE--PROTEIN GLYCOSYLTRANSFERASE 48 KDA SUBUNIT"/>
    <property type="match status" value="1"/>
</dbReference>
<keyword evidence="11" id="KW-0808">Transferase</keyword>
<comment type="pathway">
    <text evidence="2 8">Protein modification; protein glycosylation.</text>
</comment>
<feature type="domain" description="OST48 middle" evidence="10">
    <location>
        <begin position="339"/>
        <end position="471"/>
    </location>
</feature>
<dbReference type="Proteomes" id="UP000269793">
    <property type="component" value="Chromosome I"/>
</dbReference>
<name>A0A3G2S6N4_MALR7</name>
<evidence type="ECO:0000313" key="11">
    <source>
        <dbReference type="EMBL" id="AYO41717.1"/>
    </source>
</evidence>
<dbReference type="InterPro" id="IPR005013">
    <property type="entry name" value="DDOST_48_kDa_subunit"/>
</dbReference>
<dbReference type="InterPro" id="IPR055457">
    <property type="entry name" value="OST48_N"/>
</dbReference>
<evidence type="ECO:0000256" key="8">
    <source>
        <dbReference type="RuleBase" id="RU361142"/>
    </source>
</evidence>
<keyword evidence="6 8" id="KW-1133">Transmembrane helix</keyword>
<comment type="function">
    <text evidence="8">Subunit of the oligosaccharyl transferase (OST) complex that catalyzes the initial transfer of a defined glycan (Glc(3)Man(9)GlcNAc(2) in eukaryotes) from the lipid carrier dolichol-pyrophosphate to an asparagine residue within an Asn-X-Ser/Thr consensus motif in nascent polypeptide chains, the first step in protein N-glycosylation. N-glycosylation occurs cotranslationally and the complex associates with the Sec61 complex at the channel-forming translocon complex that mediates protein translocation across the endoplasmic reticulum (ER).</text>
</comment>
<evidence type="ECO:0000256" key="3">
    <source>
        <dbReference type="ARBA" id="ARBA00008743"/>
    </source>
</evidence>
<dbReference type="EMBL" id="CP033148">
    <property type="protein sequence ID" value="AYO41717.1"/>
    <property type="molecule type" value="Genomic_DNA"/>
</dbReference>
<keyword evidence="5 8" id="KW-0256">Endoplasmic reticulum</keyword>
<feature type="transmembrane region" description="Helical" evidence="8">
    <location>
        <begin position="449"/>
        <end position="470"/>
    </location>
</feature>
<evidence type="ECO:0000313" key="12">
    <source>
        <dbReference type="Proteomes" id="UP000269793"/>
    </source>
</evidence>
<accession>A0A3G2S6N4</accession>
<dbReference type="UniPathway" id="UPA00378"/>
<keyword evidence="11" id="KW-0328">Glycosyltransferase</keyword>
<comment type="subcellular location">
    <subcellularLocation>
        <location evidence="8">Endoplasmic reticulum membrane</location>
        <topology evidence="8">Single-pass type I membrane protein</topology>
    </subcellularLocation>
    <subcellularLocation>
        <location evidence="1">Membrane</location>
        <topology evidence="1">Single-pass type I membrane protein</topology>
    </subcellularLocation>
</comment>
<comment type="subunit">
    <text evidence="8">Component of the oligosaccharyltransferase (OST) complex.</text>
</comment>
<comment type="similarity">
    <text evidence="3 8">Belongs to the DDOST 48 kDa subunit family.</text>
</comment>
<evidence type="ECO:0000256" key="7">
    <source>
        <dbReference type="ARBA" id="ARBA00023136"/>
    </source>
</evidence>
<dbReference type="STRING" id="425264.A0A3G2S6N4"/>
<evidence type="ECO:0000256" key="5">
    <source>
        <dbReference type="ARBA" id="ARBA00022824"/>
    </source>
</evidence>